<dbReference type="InterPro" id="IPR006015">
    <property type="entry name" value="Universal_stress_UspA"/>
</dbReference>
<dbReference type="Proteomes" id="UP000192441">
    <property type="component" value="Unassembled WGS sequence"/>
</dbReference>
<dbReference type="EMBL" id="MVHM01000001">
    <property type="protein sequence ID" value="ORA41259.1"/>
    <property type="molecule type" value="Genomic_DNA"/>
</dbReference>
<evidence type="ECO:0000259" key="2">
    <source>
        <dbReference type="Pfam" id="PF00582"/>
    </source>
</evidence>
<dbReference type="PRINTS" id="PR01438">
    <property type="entry name" value="UNVRSLSTRESS"/>
</dbReference>
<evidence type="ECO:0000313" key="3">
    <source>
        <dbReference type="EMBL" id="ORA41259.1"/>
    </source>
</evidence>
<dbReference type="Pfam" id="PF00582">
    <property type="entry name" value="Usp"/>
    <property type="match status" value="2"/>
</dbReference>
<dbReference type="PANTHER" id="PTHR46268:SF6">
    <property type="entry name" value="UNIVERSAL STRESS PROTEIN UP12"/>
    <property type="match status" value="1"/>
</dbReference>
<evidence type="ECO:0000313" key="4">
    <source>
        <dbReference type="Proteomes" id="UP000192441"/>
    </source>
</evidence>
<dbReference type="RefSeq" id="WP_083130035.1">
    <property type="nucleotide sequence ID" value="NZ_AP022606.1"/>
</dbReference>
<protein>
    <submittedName>
        <fullName evidence="3">Universal stress protein</fullName>
    </submittedName>
</protein>
<dbReference type="Gene3D" id="3.40.50.620">
    <property type="entry name" value="HUPs"/>
    <property type="match status" value="2"/>
</dbReference>
<feature type="domain" description="UspA" evidence="2">
    <location>
        <begin position="154"/>
        <end position="286"/>
    </location>
</feature>
<dbReference type="AlphaFoldDB" id="A0AA91M117"/>
<proteinExistence type="inferred from homology"/>
<feature type="domain" description="UspA" evidence="2">
    <location>
        <begin position="4"/>
        <end position="142"/>
    </location>
</feature>
<dbReference type="CDD" id="cd23944">
    <property type="entry name" value="USP_Rv2623_repeat1"/>
    <property type="match status" value="1"/>
</dbReference>
<comment type="similarity">
    <text evidence="1">Belongs to the universal stress protein A family.</text>
</comment>
<organism evidence="3 4">
    <name type="scientific">Mycobacterium branderi</name>
    <dbReference type="NCBI Taxonomy" id="43348"/>
    <lineage>
        <taxon>Bacteria</taxon>
        <taxon>Bacillati</taxon>
        <taxon>Actinomycetota</taxon>
        <taxon>Actinomycetes</taxon>
        <taxon>Mycobacteriales</taxon>
        <taxon>Mycobacteriaceae</taxon>
        <taxon>Mycobacterium</taxon>
    </lineage>
</organism>
<reference evidence="3 4" key="1">
    <citation type="submission" date="2016-12" db="EMBL/GenBank/DDBJ databases">
        <title>The new phylogeny of genus Mycobacterium.</title>
        <authorList>
            <person name="Tortoli E."/>
            <person name="Trovato A."/>
            <person name="Cirillo D.M."/>
        </authorList>
    </citation>
    <scope>NUCLEOTIDE SEQUENCE [LARGE SCALE GENOMIC DNA]</scope>
    <source>
        <strain evidence="3 4">DSM 44624</strain>
    </source>
</reference>
<dbReference type="InterPro" id="IPR014729">
    <property type="entry name" value="Rossmann-like_a/b/a_fold"/>
</dbReference>
<comment type="caution">
    <text evidence="3">The sequence shown here is derived from an EMBL/GenBank/DDBJ whole genome shotgun (WGS) entry which is preliminary data.</text>
</comment>
<sequence length="288" mass="30421">MRGGIVVGVDGSPSSKVAVDWAAHDAAMRGVPLSLVHVLAPPVVMTFPETPMPPGYMQWQEEQGQRHLQDAFAIVEQGTADPPQVDAETVVGHTVPTLVDLSKEAAMIVVGCRGHGWLRRTLLGSVSANLVRHAHCPVAVIHDEDPAAHPVGSPVVVGVDGSPVSDAATALAFEEASLRDVELVAVYAWRDTGVFDVPGIDLATMQADGERVLAEQMAGWQERYPDVSVRRVVVGDRPADQLIEQSHSAQLVVVGSHGRGGFAGMLLGSVSLAVVQASRTPVIVARRS</sequence>
<dbReference type="SUPFAM" id="SSF52402">
    <property type="entry name" value="Adenine nucleotide alpha hydrolases-like"/>
    <property type="match status" value="2"/>
</dbReference>
<gene>
    <name evidence="3" type="ORF">BST20_03845</name>
</gene>
<name>A0AA91M117_9MYCO</name>
<evidence type="ECO:0000256" key="1">
    <source>
        <dbReference type="ARBA" id="ARBA00008791"/>
    </source>
</evidence>
<accession>A0AA91M117</accession>
<dbReference type="PANTHER" id="PTHR46268">
    <property type="entry name" value="STRESS RESPONSE PROTEIN NHAX"/>
    <property type="match status" value="1"/>
</dbReference>
<dbReference type="InterPro" id="IPR006016">
    <property type="entry name" value="UspA"/>
</dbReference>